<dbReference type="InterPro" id="IPR018247">
    <property type="entry name" value="EF_Hand_1_Ca_BS"/>
</dbReference>
<sequence>MLRISKLAGAAALSAIAFSGVAMAQETPPAEETMPAEAPTETPAPDGEVTPTDVPPSDPSAPPAEAAPTEPSGPTPPVSREEQVAQVVEAEFPTYDADQSGALEREEFATWVTTLRQKSLEAQGRPPVPENEMSEWVKNAFAKADSDKSDNVSKSELQTFLMG</sequence>
<proteinExistence type="predicted"/>
<dbReference type="RefSeq" id="WP_381421215.1">
    <property type="nucleotide sequence ID" value="NZ_JBHSDH010000011.1"/>
</dbReference>
<name>A0ABV8RDH1_9SPHN</name>
<dbReference type="Gene3D" id="1.10.238.10">
    <property type="entry name" value="EF-hand"/>
    <property type="match status" value="1"/>
</dbReference>
<evidence type="ECO:0000259" key="3">
    <source>
        <dbReference type="PROSITE" id="PS50222"/>
    </source>
</evidence>
<evidence type="ECO:0000256" key="1">
    <source>
        <dbReference type="SAM" id="MobiDB-lite"/>
    </source>
</evidence>
<keyword evidence="5" id="KW-1185">Reference proteome</keyword>
<feature type="chain" id="PRO_5045849160" evidence="2">
    <location>
        <begin position="25"/>
        <end position="163"/>
    </location>
</feature>
<dbReference type="Proteomes" id="UP001595887">
    <property type="component" value="Unassembled WGS sequence"/>
</dbReference>
<accession>A0ABV8RDH1</accession>
<dbReference type="InterPro" id="IPR002048">
    <property type="entry name" value="EF_hand_dom"/>
</dbReference>
<feature type="signal peptide" evidence="2">
    <location>
        <begin position="1"/>
        <end position="24"/>
    </location>
</feature>
<protein>
    <submittedName>
        <fullName evidence="4">Calcium-binding protein</fullName>
    </submittedName>
</protein>
<feature type="region of interest" description="Disordered" evidence="1">
    <location>
        <begin position="24"/>
        <end position="82"/>
    </location>
</feature>
<reference evidence="5" key="1">
    <citation type="journal article" date="2019" name="Int. J. Syst. Evol. Microbiol.">
        <title>The Global Catalogue of Microorganisms (GCM) 10K type strain sequencing project: providing services to taxonomists for standard genome sequencing and annotation.</title>
        <authorList>
            <consortium name="The Broad Institute Genomics Platform"/>
            <consortium name="The Broad Institute Genome Sequencing Center for Infectious Disease"/>
            <person name="Wu L."/>
            <person name="Ma J."/>
        </authorList>
    </citation>
    <scope>NUCLEOTIDE SEQUENCE [LARGE SCALE GENOMIC DNA]</scope>
    <source>
        <strain evidence="5">CECT 8531</strain>
    </source>
</reference>
<dbReference type="PROSITE" id="PS50222">
    <property type="entry name" value="EF_HAND_2"/>
    <property type="match status" value="1"/>
</dbReference>
<dbReference type="InterPro" id="IPR011992">
    <property type="entry name" value="EF-hand-dom_pair"/>
</dbReference>
<feature type="domain" description="EF-hand" evidence="3">
    <location>
        <begin position="83"/>
        <end position="118"/>
    </location>
</feature>
<dbReference type="SUPFAM" id="SSF47473">
    <property type="entry name" value="EF-hand"/>
    <property type="match status" value="1"/>
</dbReference>
<evidence type="ECO:0000256" key="2">
    <source>
        <dbReference type="SAM" id="SignalP"/>
    </source>
</evidence>
<feature type="compositionally biased region" description="Low complexity" evidence="1">
    <location>
        <begin position="24"/>
        <end position="52"/>
    </location>
</feature>
<dbReference type="PROSITE" id="PS00018">
    <property type="entry name" value="EF_HAND_1"/>
    <property type="match status" value="2"/>
</dbReference>
<gene>
    <name evidence="4" type="ORF">ACFOWX_03135</name>
</gene>
<evidence type="ECO:0000313" key="5">
    <source>
        <dbReference type="Proteomes" id="UP001595887"/>
    </source>
</evidence>
<feature type="compositionally biased region" description="Pro residues" evidence="1">
    <location>
        <begin position="53"/>
        <end position="62"/>
    </location>
</feature>
<dbReference type="EMBL" id="JBHSDH010000011">
    <property type="protein sequence ID" value="MFC4291403.1"/>
    <property type="molecule type" value="Genomic_DNA"/>
</dbReference>
<evidence type="ECO:0000313" key="4">
    <source>
        <dbReference type="EMBL" id="MFC4291403.1"/>
    </source>
</evidence>
<organism evidence="4 5">
    <name type="scientific">Sphingorhabdus arenilitoris</name>
    <dbReference type="NCBI Taxonomy" id="1490041"/>
    <lineage>
        <taxon>Bacteria</taxon>
        <taxon>Pseudomonadati</taxon>
        <taxon>Pseudomonadota</taxon>
        <taxon>Alphaproteobacteria</taxon>
        <taxon>Sphingomonadales</taxon>
        <taxon>Sphingomonadaceae</taxon>
        <taxon>Sphingorhabdus</taxon>
    </lineage>
</organism>
<comment type="caution">
    <text evidence="4">The sequence shown here is derived from an EMBL/GenBank/DDBJ whole genome shotgun (WGS) entry which is preliminary data.</text>
</comment>
<keyword evidence="2" id="KW-0732">Signal</keyword>